<comment type="caution">
    <text evidence="2">The sequence shown here is derived from an EMBL/GenBank/DDBJ whole genome shotgun (WGS) entry which is preliminary data.</text>
</comment>
<gene>
    <name evidence="2" type="ORF">N7472_002745</name>
</gene>
<evidence type="ECO:0000256" key="1">
    <source>
        <dbReference type="SAM" id="MobiDB-lite"/>
    </source>
</evidence>
<reference evidence="2" key="2">
    <citation type="journal article" date="2023" name="IMA Fungus">
        <title>Comparative genomic study of the Penicillium genus elucidates a diverse pangenome and 15 lateral gene transfer events.</title>
        <authorList>
            <person name="Petersen C."/>
            <person name="Sorensen T."/>
            <person name="Nielsen M.R."/>
            <person name="Sondergaard T.E."/>
            <person name="Sorensen J.L."/>
            <person name="Fitzpatrick D.A."/>
            <person name="Frisvad J.C."/>
            <person name="Nielsen K.L."/>
        </authorList>
    </citation>
    <scope>NUCLEOTIDE SEQUENCE</scope>
    <source>
        <strain evidence="2">IBT 16849</strain>
    </source>
</reference>
<dbReference type="Proteomes" id="UP001150879">
    <property type="component" value="Unassembled WGS sequence"/>
</dbReference>
<keyword evidence="3" id="KW-1185">Reference proteome</keyword>
<evidence type="ECO:0000313" key="3">
    <source>
        <dbReference type="Proteomes" id="UP001150879"/>
    </source>
</evidence>
<reference evidence="2" key="1">
    <citation type="submission" date="2022-11" db="EMBL/GenBank/DDBJ databases">
        <authorList>
            <person name="Petersen C."/>
        </authorList>
    </citation>
    <scope>NUCLEOTIDE SEQUENCE</scope>
    <source>
        <strain evidence="2">IBT 16849</strain>
    </source>
</reference>
<dbReference type="OrthoDB" id="4358066at2759"/>
<sequence length="386" mass="43735">MEAVGVAFAAISLFGELDACGKSLCRFSRDIRMAKKEVQLLRYEIANCRLLASIFEEVIGPIQNTVMRMARQNNLDQRLRDQSKLAHDQIREISHKLKPLYRDKSTGFEKFRAKIRWHFVKDDFQAPMATLGSVKSSLALLASLAMLDSAISYFSRVPNSDPIRKSQALDKIKALKKQTRRTERQFIDSMGALQEKIRLDGHSDSTGNIQVITVIIEEITEGTVKDARDLLRRFSKQSHVEPPTDPEISSQLTSSANDMSSPIRDAVVIKSTLNSSGPKPSDPSLRCRCFTINSTRTPARDPTPVSSELELQGRTRDQSPVSPHYRVTVEPELELPVSHAFDDTDTDIPHHPRIYQPMPPFDVSDLREREIRKGRRQSRSRSQRRG</sequence>
<evidence type="ECO:0000313" key="2">
    <source>
        <dbReference type="EMBL" id="KAJ5206297.1"/>
    </source>
</evidence>
<name>A0A9W9T1V0_9EURO</name>
<accession>A0A9W9T1V0</accession>
<dbReference type="EMBL" id="JAPQKP010000002">
    <property type="protein sequence ID" value="KAJ5206297.1"/>
    <property type="molecule type" value="Genomic_DNA"/>
</dbReference>
<feature type="compositionally biased region" description="Polar residues" evidence="1">
    <location>
        <begin position="247"/>
        <end position="260"/>
    </location>
</feature>
<organism evidence="2 3">
    <name type="scientific">Penicillium cf. griseofulvum</name>
    <dbReference type="NCBI Taxonomy" id="2972120"/>
    <lineage>
        <taxon>Eukaryota</taxon>
        <taxon>Fungi</taxon>
        <taxon>Dikarya</taxon>
        <taxon>Ascomycota</taxon>
        <taxon>Pezizomycotina</taxon>
        <taxon>Eurotiomycetes</taxon>
        <taxon>Eurotiomycetidae</taxon>
        <taxon>Eurotiales</taxon>
        <taxon>Aspergillaceae</taxon>
        <taxon>Penicillium</taxon>
    </lineage>
</organism>
<proteinExistence type="predicted"/>
<feature type="region of interest" description="Disordered" evidence="1">
    <location>
        <begin position="235"/>
        <end position="261"/>
    </location>
</feature>
<feature type="region of interest" description="Disordered" evidence="1">
    <location>
        <begin position="342"/>
        <end position="386"/>
    </location>
</feature>
<feature type="compositionally biased region" description="Basic residues" evidence="1">
    <location>
        <begin position="372"/>
        <end position="386"/>
    </location>
</feature>
<dbReference type="AlphaFoldDB" id="A0A9W9T1V0"/>
<protein>
    <submittedName>
        <fullName evidence="2">Uncharacterized protein</fullName>
    </submittedName>
</protein>
<feature type="region of interest" description="Disordered" evidence="1">
    <location>
        <begin position="294"/>
        <end position="322"/>
    </location>
</feature>